<evidence type="ECO:0000313" key="2">
    <source>
        <dbReference type="EMBL" id="MFC0248440.1"/>
    </source>
</evidence>
<feature type="region of interest" description="Disordered" evidence="1">
    <location>
        <begin position="1"/>
        <end position="47"/>
    </location>
</feature>
<feature type="compositionally biased region" description="Polar residues" evidence="1">
    <location>
        <begin position="18"/>
        <end position="28"/>
    </location>
</feature>
<proteinExistence type="predicted"/>
<keyword evidence="3" id="KW-1185">Reference proteome</keyword>
<reference evidence="2 3" key="1">
    <citation type="submission" date="2024-09" db="EMBL/GenBank/DDBJ databases">
        <authorList>
            <person name="Sun Q."/>
            <person name="Mori K."/>
        </authorList>
    </citation>
    <scope>NUCLEOTIDE SEQUENCE [LARGE SCALE GENOMIC DNA]</scope>
    <source>
        <strain evidence="2 3">CCM 7609</strain>
    </source>
</reference>
<evidence type="ECO:0000313" key="3">
    <source>
        <dbReference type="Proteomes" id="UP001589766"/>
    </source>
</evidence>
<comment type="caution">
    <text evidence="2">The sequence shown here is derived from an EMBL/GenBank/DDBJ whole genome shotgun (WGS) entry which is preliminary data.</text>
</comment>
<organism evidence="2 3">
    <name type="scientific">Citricoccus parietis</name>
    <dbReference type="NCBI Taxonomy" id="592307"/>
    <lineage>
        <taxon>Bacteria</taxon>
        <taxon>Bacillati</taxon>
        <taxon>Actinomycetota</taxon>
        <taxon>Actinomycetes</taxon>
        <taxon>Micrococcales</taxon>
        <taxon>Micrococcaceae</taxon>
        <taxon>Citricoccus</taxon>
    </lineage>
</organism>
<feature type="region of interest" description="Disordered" evidence="1">
    <location>
        <begin position="102"/>
        <end position="121"/>
    </location>
</feature>
<evidence type="ECO:0000256" key="1">
    <source>
        <dbReference type="SAM" id="MobiDB-lite"/>
    </source>
</evidence>
<feature type="region of interest" description="Disordered" evidence="1">
    <location>
        <begin position="216"/>
        <end position="263"/>
    </location>
</feature>
<feature type="compositionally biased region" description="Low complexity" evidence="1">
    <location>
        <begin position="239"/>
        <end position="258"/>
    </location>
</feature>
<dbReference type="RefSeq" id="WP_378041056.1">
    <property type="nucleotide sequence ID" value="NZ_JBHLWH010000021.1"/>
</dbReference>
<feature type="compositionally biased region" description="Basic and acidic residues" evidence="1">
    <location>
        <begin position="1"/>
        <end position="17"/>
    </location>
</feature>
<name>A0ABV6F4L0_9MICC</name>
<feature type="compositionally biased region" description="Polar residues" evidence="1">
    <location>
        <begin position="105"/>
        <end position="121"/>
    </location>
</feature>
<dbReference type="Proteomes" id="UP001589766">
    <property type="component" value="Unassembled WGS sequence"/>
</dbReference>
<protein>
    <submittedName>
        <fullName evidence="2">Uncharacterized protein</fullName>
    </submittedName>
</protein>
<accession>A0ABV6F4L0</accession>
<sequence length="289" mass="31077">MHEYRQFVQRMPEEEGWRQSNVGRNGSPSRRVMSATLRDNRPSLNQRSDQETIQGLAKTFGADGEKMLASVAAAMRLPTTVNVVDLEAVSNEELFDEISRRIESPQAQHNPKDPSTSRQQANGEYITVDDVREHVASLATDQEPGDVPAPSEGQKADGVNIFQPAATVTFEPGTPPAEHDVALIIAVFEEVAEKHTLMGTLSHPKAAPLALARSTTAPGTLAPDGSWEPATNEHRQSWTRSASAASATSSRGAAGASGKYPPLADAEVDPIWRALKVMMGQESATGDES</sequence>
<dbReference type="EMBL" id="JBHLWH010000021">
    <property type="protein sequence ID" value="MFC0248440.1"/>
    <property type="molecule type" value="Genomic_DNA"/>
</dbReference>
<gene>
    <name evidence="2" type="ORF">ACFFIO_07990</name>
</gene>